<sequence>IKLGHCERYGCKKQGSFINTPVTFLCRNSDSMTQS</sequence>
<reference evidence="1" key="1">
    <citation type="submission" date="2020-07" db="EMBL/GenBank/DDBJ databases">
        <authorList>
            <person name="Nazaruddin N."/>
        </authorList>
    </citation>
    <scope>NUCLEOTIDE SEQUENCE</scope>
</reference>
<accession>A0A6V7GX32</accession>
<feature type="non-terminal residue" evidence="1">
    <location>
        <position position="35"/>
    </location>
</feature>
<protein>
    <submittedName>
        <fullName evidence="1">Uncharacterized protein</fullName>
    </submittedName>
</protein>
<feature type="non-terminal residue" evidence="1">
    <location>
        <position position="1"/>
    </location>
</feature>
<dbReference type="Proteomes" id="UP000752696">
    <property type="component" value="Unassembled WGS sequence"/>
</dbReference>
<gene>
    <name evidence="1" type="ORF">MHI_LOCUS164873</name>
</gene>
<name>A0A6V7GX32_9HYME</name>
<proteinExistence type="predicted"/>
<dbReference type="AlphaFoldDB" id="A0A6V7GX32"/>
<comment type="caution">
    <text evidence="1">The sequence shown here is derived from an EMBL/GenBank/DDBJ whole genome shotgun (WGS) entry which is preliminary data.</text>
</comment>
<evidence type="ECO:0000313" key="1">
    <source>
        <dbReference type="EMBL" id="CAD1469862.1"/>
    </source>
</evidence>
<organism evidence="1 2">
    <name type="scientific">Heterotrigona itama</name>
    <dbReference type="NCBI Taxonomy" id="395501"/>
    <lineage>
        <taxon>Eukaryota</taxon>
        <taxon>Metazoa</taxon>
        <taxon>Ecdysozoa</taxon>
        <taxon>Arthropoda</taxon>
        <taxon>Hexapoda</taxon>
        <taxon>Insecta</taxon>
        <taxon>Pterygota</taxon>
        <taxon>Neoptera</taxon>
        <taxon>Endopterygota</taxon>
        <taxon>Hymenoptera</taxon>
        <taxon>Apocrita</taxon>
        <taxon>Aculeata</taxon>
        <taxon>Apoidea</taxon>
        <taxon>Anthophila</taxon>
        <taxon>Apidae</taxon>
        <taxon>Heterotrigona</taxon>
    </lineage>
</organism>
<evidence type="ECO:0000313" key="2">
    <source>
        <dbReference type="Proteomes" id="UP000752696"/>
    </source>
</evidence>
<dbReference type="EMBL" id="CAJDYZ010003105">
    <property type="protein sequence ID" value="CAD1469862.1"/>
    <property type="molecule type" value="Genomic_DNA"/>
</dbReference>
<keyword evidence="2" id="KW-1185">Reference proteome</keyword>